<dbReference type="Pfam" id="PF26558">
    <property type="entry name" value="DHQS_2nd"/>
    <property type="match status" value="1"/>
</dbReference>
<dbReference type="GO" id="GO:0003856">
    <property type="term" value="F:3-dehydroquinate synthase activity"/>
    <property type="evidence" value="ECO:0007669"/>
    <property type="project" value="InterPro"/>
</dbReference>
<keyword evidence="8" id="KW-1185">Reference proteome</keyword>
<evidence type="ECO:0000256" key="2">
    <source>
        <dbReference type="ARBA" id="ARBA00023002"/>
    </source>
</evidence>
<dbReference type="EMBL" id="CP010070">
    <property type="protein sequence ID" value="AIZ56914.1"/>
    <property type="molecule type" value="Genomic_DNA"/>
</dbReference>
<feature type="domain" description="3-dehydroquinate synthase C-terminal" evidence="6">
    <location>
        <begin position="166"/>
        <end position="338"/>
    </location>
</feature>
<dbReference type="EC" id="1.4.1.24" evidence="7"/>
<dbReference type="KEGG" id="mear:Mpt1_c10440"/>
<dbReference type="HOGENOM" id="CLU_056379_0_0_2"/>
<reference evidence="7 8" key="1">
    <citation type="journal article" date="2014" name="Appl. Environ. Microbiol.">
        <title>Comparative Genome Analysis of 'Candidatus Methanoplasma termitum' Indicates a New Mode of Energy Metabolism in the Seventh Order of Methanogens.</title>
        <authorList>
            <person name="Lang K."/>
            <person name="Schuldes J."/>
            <person name="Klingl A."/>
            <person name="Poehlein A."/>
            <person name="Daniel R."/>
            <person name="Brune A."/>
        </authorList>
    </citation>
    <scope>NUCLEOTIDE SEQUENCE [LARGE SCALE GENOMIC DNA]</scope>
    <source>
        <strain evidence="8">Mpt1</strain>
    </source>
</reference>
<dbReference type="GO" id="GO:0009073">
    <property type="term" value="P:aromatic amino acid family biosynthetic process"/>
    <property type="evidence" value="ECO:0007669"/>
    <property type="project" value="UniProtKB-KW"/>
</dbReference>
<keyword evidence="4" id="KW-0057">Aromatic amino acid biosynthesis</keyword>
<feature type="domain" description="3-dehydroquinate synthase N-terminal" evidence="5">
    <location>
        <begin position="3"/>
        <end position="153"/>
    </location>
</feature>
<organism evidence="7 8">
    <name type="scientific">Candidatus Methanoplasma termitum</name>
    <dbReference type="NCBI Taxonomy" id="1577791"/>
    <lineage>
        <taxon>Archaea</taxon>
        <taxon>Methanobacteriati</taxon>
        <taxon>Thermoplasmatota</taxon>
        <taxon>Thermoplasmata</taxon>
        <taxon>Methanomassiliicoccales</taxon>
        <taxon>Methanomassiliicoccaceae</taxon>
        <taxon>Candidatus Methanoplasma</taxon>
    </lineage>
</organism>
<dbReference type="Proteomes" id="UP000030787">
    <property type="component" value="Chromosome"/>
</dbReference>
<evidence type="ECO:0000256" key="4">
    <source>
        <dbReference type="ARBA" id="ARBA00023141"/>
    </source>
</evidence>
<accession>A0A0A7LCW0</accession>
<evidence type="ECO:0000259" key="6">
    <source>
        <dbReference type="Pfam" id="PF26558"/>
    </source>
</evidence>
<dbReference type="AlphaFoldDB" id="A0A0A7LCW0"/>
<evidence type="ECO:0000259" key="5">
    <source>
        <dbReference type="Pfam" id="PF01959"/>
    </source>
</evidence>
<dbReference type="PIRSF" id="PIRSF006655">
    <property type="entry name" value="DHQ_synth"/>
    <property type="match status" value="1"/>
</dbReference>
<keyword evidence="1" id="KW-0028">Amino-acid biosynthesis</keyword>
<dbReference type="InterPro" id="IPR056179">
    <property type="entry name" value="DHQS_C"/>
</dbReference>
<evidence type="ECO:0000313" key="8">
    <source>
        <dbReference type="Proteomes" id="UP000030787"/>
    </source>
</evidence>
<protein>
    <submittedName>
        <fullName evidence="7">AroB' protein</fullName>
        <ecNumber evidence="7">1.4.1.24</ecNumber>
    </submittedName>
</protein>
<evidence type="ECO:0000313" key="7">
    <source>
        <dbReference type="EMBL" id="AIZ56914.1"/>
    </source>
</evidence>
<gene>
    <name evidence="7" type="primary">aroB'</name>
    <name evidence="7" type="ORF">Mpt1_c10440</name>
</gene>
<dbReference type="GO" id="GO:0008652">
    <property type="term" value="P:amino acid biosynthetic process"/>
    <property type="evidence" value="ECO:0007669"/>
    <property type="project" value="UniProtKB-KW"/>
</dbReference>
<evidence type="ECO:0000256" key="3">
    <source>
        <dbReference type="ARBA" id="ARBA00023027"/>
    </source>
</evidence>
<dbReference type="PANTHER" id="PTHR33563">
    <property type="match status" value="1"/>
</dbReference>
<dbReference type="STRING" id="1577791.Mpt1_c10440"/>
<evidence type="ECO:0000256" key="1">
    <source>
        <dbReference type="ARBA" id="ARBA00022605"/>
    </source>
</evidence>
<keyword evidence="2 7" id="KW-0560">Oxidoreductase</keyword>
<dbReference type="PANTHER" id="PTHR33563:SF1">
    <property type="entry name" value="3-DEHYDROQUINATE SYNTHASE"/>
    <property type="match status" value="1"/>
</dbReference>
<dbReference type="GO" id="GO:0102042">
    <property type="term" value="F:dehydroquinate synthase activity"/>
    <property type="evidence" value="ECO:0007669"/>
    <property type="project" value="UniProtKB-EC"/>
</dbReference>
<keyword evidence="3" id="KW-0520">NAD</keyword>
<proteinExistence type="predicted"/>
<dbReference type="InterPro" id="IPR002812">
    <property type="entry name" value="DHQS"/>
</dbReference>
<sequence length="339" mass="36587">MKMKEIWMRVDAPDDIEKRKKLLLSGLENGIDTFIVRPGDEQFSTLGKIRLVVNKDGVLSGGAKGRVVSITTPKEQEAALALCKKEEVLVVSTGEWSIIPYENLIAASAGKTKIMACVSSSEDAELSQNILEKGTDGIVVDVKTGSAVKDIVKGVKRTPDVSLVPIKVVSVRNIQTGDRICIDTCSNMVPGEGMLIGSQSSCFFLVQSESEENGYVAARPFRVNAGAVHAYIMLPDGKTKYLSELRAGDDVLLVNRGGTTQVASIGRCKAEFRPMLLVTATHDGEEYTTILQNAETVKLVTPKGSVSVNALKKGDEVLAYLIEGGRHFGMAVKEKIKEN</sequence>
<name>A0A0A7LCW0_9ARCH</name>
<dbReference type="Pfam" id="PF01959">
    <property type="entry name" value="DHQS"/>
    <property type="match status" value="1"/>
</dbReference>
<dbReference type="InterPro" id="IPR030960">
    <property type="entry name" value="DHQS/DOIS_N"/>
</dbReference>
<dbReference type="OrthoDB" id="10265at2157"/>